<gene>
    <name evidence="3" type="ORF">BGZ96_011525</name>
</gene>
<feature type="compositionally biased region" description="Polar residues" evidence="2">
    <location>
        <begin position="199"/>
        <end position="216"/>
    </location>
</feature>
<evidence type="ECO:0008006" key="5">
    <source>
        <dbReference type="Google" id="ProtNLM"/>
    </source>
</evidence>
<dbReference type="Pfam" id="PF08238">
    <property type="entry name" value="Sel1"/>
    <property type="match status" value="7"/>
</dbReference>
<dbReference type="InterPro" id="IPR011990">
    <property type="entry name" value="TPR-like_helical_dom_sf"/>
</dbReference>
<comment type="caution">
    <text evidence="3">The sequence shown here is derived from an EMBL/GenBank/DDBJ whole genome shotgun (WGS) entry which is preliminary data.</text>
</comment>
<dbReference type="Gene3D" id="1.25.40.10">
    <property type="entry name" value="Tetratricopeptide repeat domain"/>
    <property type="match status" value="2"/>
</dbReference>
<dbReference type="PANTHER" id="PTHR11102:SF160">
    <property type="entry name" value="ERAD-ASSOCIATED E3 UBIQUITIN-PROTEIN LIGASE COMPONENT HRD3"/>
    <property type="match status" value="1"/>
</dbReference>
<organism evidence="3 4">
    <name type="scientific">Linnemannia gamsii</name>
    <dbReference type="NCBI Taxonomy" id="64522"/>
    <lineage>
        <taxon>Eukaryota</taxon>
        <taxon>Fungi</taxon>
        <taxon>Fungi incertae sedis</taxon>
        <taxon>Mucoromycota</taxon>
        <taxon>Mortierellomycotina</taxon>
        <taxon>Mortierellomycetes</taxon>
        <taxon>Mortierellales</taxon>
        <taxon>Mortierellaceae</taxon>
        <taxon>Linnemannia</taxon>
    </lineage>
</organism>
<dbReference type="SMART" id="SM00671">
    <property type="entry name" value="SEL1"/>
    <property type="match status" value="7"/>
</dbReference>
<evidence type="ECO:0000256" key="1">
    <source>
        <dbReference type="ARBA" id="ARBA00038101"/>
    </source>
</evidence>
<dbReference type="InterPro" id="IPR050767">
    <property type="entry name" value="Sel1_AlgK"/>
</dbReference>
<proteinExistence type="inferred from homology"/>
<keyword evidence="4" id="KW-1185">Reference proteome</keyword>
<sequence>MLHGDAPPQELTQAIRSVDKHLPPSSIPPAHPDEIFYVECHADPKTNKDVVLWDDILQAFENALQVRYKAKIVPFLKGEDFRILEPRRIAAVPDTVLDVVVDSPPGNKEGSPPKNLSEEQLTAELQEDETTDKKDNVSQDATITYSVRRNPVYGFEEAAMDNYSHIDKPLAFPSARGPQAVLTDQSPTGEDLSVPPLGSNGNKPQSRGPQSTTTDTVVRKDLAQTSISASRGDKEAQVALGDMYLEGKGVPQDYETAMDWYLKAVEQGDAIARYKVGSLYDHGHGVPRDYTKAMEWYVEAADQGHADSQFSIGERYYYGERGTVADHVQAKHWYLKAAEQGHVKSQCIVGVLYYNGEGGPQDYAQAVHWYLKAANQGDADCQCNMGIFYNRGEGVPQDYAQAMVWFLKAAKQGNTRSQHNIGQLYKNGHGVAQDWAQAMKWYLMAASEGYAPSQYAIGLLCDNGLGGVSQDYVQAMSWYQKAANQGDANAKVALDLLKQKGVVILDQNTQYSGVK</sequence>
<evidence type="ECO:0000313" key="3">
    <source>
        <dbReference type="EMBL" id="KAG0284112.1"/>
    </source>
</evidence>
<dbReference type="EMBL" id="JAAAIM010000813">
    <property type="protein sequence ID" value="KAG0284112.1"/>
    <property type="molecule type" value="Genomic_DNA"/>
</dbReference>
<protein>
    <recommendedName>
        <fullName evidence="5">HCP-like protein</fullName>
    </recommendedName>
</protein>
<dbReference type="InterPro" id="IPR006597">
    <property type="entry name" value="Sel1-like"/>
</dbReference>
<dbReference type="SUPFAM" id="SSF81901">
    <property type="entry name" value="HCP-like"/>
    <property type="match status" value="2"/>
</dbReference>
<evidence type="ECO:0000256" key="2">
    <source>
        <dbReference type="SAM" id="MobiDB-lite"/>
    </source>
</evidence>
<evidence type="ECO:0000313" key="4">
    <source>
        <dbReference type="Proteomes" id="UP001194696"/>
    </source>
</evidence>
<dbReference type="Proteomes" id="UP001194696">
    <property type="component" value="Unassembled WGS sequence"/>
</dbReference>
<comment type="similarity">
    <text evidence="1">Belongs to the sel-1 family.</text>
</comment>
<feature type="region of interest" description="Disordered" evidence="2">
    <location>
        <begin position="178"/>
        <end position="218"/>
    </location>
</feature>
<accession>A0ABQ7JSM4</accession>
<feature type="region of interest" description="Disordered" evidence="2">
    <location>
        <begin position="102"/>
        <end position="138"/>
    </location>
</feature>
<reference evidence="3 4" key="1">
    <citation type="journal article" date="2020" name="Fungal Divers.">
        <title>Resolving the Mortierellaceae phylogeny through synthesis of multi-gene phylogenetics and phylogenomics.</title>
        <authorList>
            <person name="Vandepol N."/>
            <person name="Liber J."/>
            <person name="Desiro A."/>
            <person name="Na H."/>
            <person name="Kennedy M."/>
            <person name="Barry K."/>
            <person name="Grigoriev I.V."/>
            <person name="Miller A.N."/>
            <person name="O'Donnell K."/>
            <person name="Stajich J.E."/>
            <person name="Bonito G."/>
        </authorList>
    </citation>
    <scope>NUCLEOTIDE SEQUENCE [LARGE SCALE GENOMIC DNA]</scope>
    <source>
        <strain evidence="3 4">AD045</strain>
    </source>
</reference>
<dbReference type="PANTHER" id="PTHR11102">
    <property type="entry name" value="SEL-1-LIKE PROTEIN"/>
    <property type="match status" value="1"/>
</dbReference>
<name>A0ABQ7JSM4_9FUNG</name>